<keyword evidence="6" id="KW-0812">Transmembrane</keyword>
<evidence type="ECO:0000313" key="18">
    <source>
        <dbReference type="Proteomes" id="UP000242687"/>
    </source>
</evidence>
<dbReference type="CDD" id="cd00130">
    <property type="entry name" value="PAS"/>
    <property type="match status" value="1"/>
</dbReference>
<keyword evidence="18" id="KW-1185">Reference proteome</keyword>
<gene>
    <name evidence="17" type="ORF">CLV57_1134</name>
</gene>
<dbReference type="PROSITE" id="PS50113">
    <property type="entry name" value="PAC"/>
    <property type="match status" value="1"/>
</dbReference>
<keyword evidence="7" id="KW-0547">Nucleotide-binding</keyword>
<dbReference type="InterPro" id="IPR004358">
    <property type="entry name" value="Sig_transdc_His_kin-like_C"/>
</dbReference>
<evidence type="ECO:0000256" key="10">
    <source>
        <dbReference type="ARBA" id="ARBA00022989"/>
    </source>
</evidence>
<organism evidence="17 18">
    <name type="scientific">Mucilaginibacter auburnensis</name>
    <dbReference type="NCBI Taxonomy" id="1457233"/>
    <lineage>
        <taxon>Bacteria</taxon>
        <taxon>Pseudomonadati</taxon>
        <taxon>Bacteroidota</taxon>
        <taxon>Sphingobacteriia</taxon>
        <taxon>Sphingobacteriales</taxon>
        <taxon>Sphingobacteriaceae</taxon>
        <taxon>Mucilaginibacter</taxon>
    </lineage>
</organism>
<dbReference type="PANTHER" id="PTHR42878">
    <property type="entry name" value="TWO-COMPONENT HISTIDINE KINASE"/>
    <property type="match status" value="1"/>
</dbReference>
<keyword evidence="13" id="KW-0175">Coiled coil</keyword>
<dbReference type="InterPro" id="IPR035965">
    <property type="entry name" value="PAS-like_dom_sf"/>
</dbReference>
<dbReference type="EC" id="2.7.13.3" evidence="3"/>
<dbReference type="CDD" id="cd00075">
    <property type="entry name" value="HATPase"/>
    <property type="match status" value="1"/>
</dbReference>
<evidence type="ECO:0000256" key="7">
    <source>
        <dbReference type="ARBA" id="ARBA00022741"/>
    </source>
</evidence>
<dbReference type="PROSITE" id="PS50109">
    <property type="entry name" value="HIS_KIN"/>
    <property type="match status" value="1"/>
</dbReference>
<dbReference type="Pfam" id="PF02518">
    <property type="entry name" value="HATPase_c"/>
    <property type="match status" value="1"/>
</dbReference>
<dbReference type="InterPro" id="IPR000014">
    <property type="entry name" value="PAS"/>
</dbReference>
<dbReference type="GO" id="GO:0016020">
    <property type="term" value="C:membrane"/>
    <property type="evidence" value="ECO:0007669"/>
    <property type="project" value="UniProtKB-SubCell"/>
</dbReference>
<dbReference type="SUPFAM" id="SSF55874">
    <property type="entry name" value="ATPase domain of HSP90 chaperone/DNA topoisomerase II/histidine kinase"/>
    <property type="match status" value="1"/>
</dbReference>
<keyword evidence="4" id="KW-0597">Phosphoprotein</keyword>
<evidence type="ECO:0000256" key="12">
    <source>
        <dbReference type="ARBA" id="ARBA00023136"/>
    </source>
</evidence>
<dbReference type="AlphaFoldDB" id="A0A2H9VTI2"/>
<comment type="caution">
    <text evidence="17">The sequence shown here is derived from an EMBL/GenBank/DDBJ whole genome shotgun (WGS) entry which is preliminary data.</text>
</comment>
<dbReference type="Pfam" id="PF08448">
    <property type="entry name" value="PAS_4"/>
    <property type="match status" value="2"/>
</dbReference>
<dbReference type="InterPro" id="IPR013656">
    <property type="entry name" value="PAS_4"/>
</dbReference>
<evidence type="ECO:0000256" key="8">
    <source>
        <dbReference type="ARBA" id="ARBA00022777"/>
    </source>
</evidence>
<evidence type="ECO:0000256" key="2">
    <source>
        <dbReference type="ARBA" id="ARBA00004141"/>
    </source>
</evidence>
<dbReference type="InterPro" id="IPR005467">
    <property type="entry name" value="His_kinase_dom"/>
</dbReference>
<name>A0A2H9VTI2_9SPHI</name>
<dbReference type="EMBL" id="PGFJ01000001">
    <property type="protein sequence ID" value="PJJ84130.1"/>
    <property type="molecule type" value="Genomic_DNA"/>
</dbReference>
<protein>
    <recommendedName>
        <fullName evidence="3">histidine kinase</fullName>
        <ecNumber evidence="3">2.7.13.3</ecNumber>
    </recommendedName>
</protein>
<sequence length="674" mass="75815">MIDDAPVAIAVLTGRSMTIEAANQYMLRIWGKPATVVGLNLIDALPELREQVFMSLLENVFDTGESFTGNEARVFLEYEGNLAERFVNFVYKAMVNESGDVYSIMVVANDVTEQVLARKSVEAARHRLEAMVTTTPIAMTILKGRDLIIEQANAAMYQIWQRNSTQTMGKKLIDVFPELIGQPFPDLLANVFETGEKVAFPEMPVNIAFPDGSSKDIFVNFSYDPLFDLDGKVEAILASVSDITEQVEARLKLEKSEQDLQIATEELAAANEELTAINEEMMASNEELASTNEELISTQDHLHNTIEQLNESKERFSFLLNSIPQQIWTAKPDGALDYVNDVVCDDFGYDKDEVVGHGWQKFIHPDDLPKALDKWMHALENGNEYLIEFRLLFADGIYRWHLGRALPLIENGEIQLWLGSNTNIDLQKTNEQKKDEFLSIASHELKTPLTSIKAFNQMLKRGAMPDTLKGFVQKSADNIQRLEKLIADLLDVTKMNSGKLEYDMQPFSFNKLLVESAENTRYLSSSHEVVLKNAADVQILGDNVRLEQVLNNFLSNAVKYSPKGKQIIIDSWIEGQQVIVSVQDFGIGIAPSHIDKLFDRYYRVDNTAMRFEGLGLGLFISSEILKRHGGKVWIESEQDKGSTFYFSLPLAPEQVEHRVKGIPVNVPSAETDLA</sequence>
<keyword evidence="9" id="KW-0067">ATP-binding</keyword>
<evidence type="ECO:0000256" key="13">
    <source>
        <dbReference type="SAM" id="Coils"/>
    </source>
</evidence>
<dbReference type="Gene3D" id="3.30.450.20">
    <property type="entry name" value="PAS domain"/>
    <property type="match status" value="3"/>
</dbReference>
<feature type="domain" description="Histidine kinase" evidence="14">
    <location>
        <begin position="440"/>
        <end position="652"/>
    </location>
</feature>
<dbReference type="GO" id="GO:0030295">
    <property type="term" value="F:protein kinase activator activity"/>
    <property type="evidence" value="ECO:0007669"/>
    <property type="project" value="TreeGrafter"/>
</dbReference>
<dbReference type="Gene3D" id="1.10.287.130">
    <property type="match status" value="1"/>
</dbReference>
<dbReference type="PANTHER" id="PTHR42878:SF7">
    <property type="entry name" value="SENSOR HISTIDINE KINASE GLRK"/>
    <property type="match status" value="1"/>
</dbReference>
<reference evidence="17 18" key="1">
    <citation type="submission" date="2017-11" db="EMBL/GenBank/DDBJ databases">
        <title>Genomic Encyclopedia of Archaeal and Bacterial Type Strains, Phase II (KMG-II): From Individual Species to Whole Genera.</title>
        <authorList>
            <person name="Goeker M."/>
        </authorList>
    </citation>
    <scope>NUCLEOTIDE SEQUENCE [LARGE SCALE GENOMIC DNA]</scope>
    <source>
        <strain evidence="17 18">DSM 28175</strain>
    </source>
</reference>
<dbReference type="NCBIfam" id="TIGR00229">
    <property type="entry name" value="sensory_box"/>
    <property type="match status" value="1"/>
</dbReference>
<keyword evidence="5" id="KW-0808">Transferase</keyword>
<dbReference type="PROSITE" id="PS50112">
    <property type="entry name" value="PAS"/>
    <property type="match status" value="1"/>
</dbReference>
<dbReference type="InterPro" id="IPR003594">
    <property type="entry name" value="HATPase_dom"/>
</dbReference>
<evidence type="ECO:0000256" key="4">
    <source>
        <dbReference type="ARBA" id="ARBA00022553"/>
    </source>
</evidence>
<dbReference type="CDD" id="cd00082">
    <property type="entry name" value="HisKA"/>
    <property type="match status" value="1"/>
</dbReference>
<keyword evidence="12" id="KW-0472">Membrane</keyword>
<dbReference type="Pfam" id="PF08447">
    <property type="entry name" value="PAS_3"/>
    <property type="match status" value="1"/>
</dbReference>
<dbReference type="Pfam" id="PF00512">
    <property type="entry name" value="HisKA"/>
    <property type="match status" value="1"/>
</dbReference>
<dbReference type="InterPro" id="IPR036097">
    <property type="entry name" value="HisK_dim/P_sf"/>
</dbReference>
<dbReference type="SMART" id="SM00388">
    <property type="entry name" value="HisKA"/>
    <property type="match status" value="1"/>
</dbReference>
<dbReference type="SUPFAM" id="SSF47384">
    <property type="entry name" value="Homodimeric domain of signal transducing histidine kinase"/>
    <property type="match status" value="1"/>
</dbReference>
<dbReference type="InterPro" id="IPR036890">
    <property type="entry name" value="HATPase_C_sf"/>
</dbReference>
<dbReference type="SMART" id="SM00091">
    <property type="entry name" value="PAS"/>
    <property type="match status" value="3"/>
</dbReference>
<dbReference type="InterPro" id="IPR000700">
    <property type="entry name" value="PAS-assoc_C"/>
</dbReference>
<comment type="subcellular location">
    <subcellularLocation>
        <location evidence="2">Membrane</location>
        <topology evidence="2">Multi-pass membrane protein</topology>
    </subcellularLocation>
</comment>
<evidence type="ECO:0000259" key="15">
    <source>
        <dbReference type="PROSITE" id="PS50112"/>
    </source>
</evidence>
<dbReference type="InterPro" id="IPR001610">
    <property type="entry name" value="PAC"/>
</dbReference>
<dbReference type="OrthoDB" id="9813151at2"/>
<feature type="coiled-coil region" evidence="13">
    <location>
        <begin position="246"/>
        <end position="294"/>
    </location>
</feature>
<evidence type="ECO:0000259" key="14">
    <source>
        <dbReference type="PROSITE" id="PS50109"/>
    </source>
</evidence>
<comment type="catalytic activity">
    <reaction evidence="1">
        <text>ATP + protein L-histidine = ADP + protein N-phospho-L-histidine.</text>
        <dbReference type="EC" id="2.7.13.3"/>
    </reaction>
</comment>
<evidence type="ECO:0000313" key="17">
    <source>
        <dbReference type="EMBL" id="PJJ84130.1"/>
    </source>
</evidence>
<dbReference type="GO" id="GO:0007234">
    <property type="term" value="P:osmosensory signaling via phosphorelay pathway"/>
    <property type="evidence" value="ECO:0007669"/>
    <property type="project" value="TreeGrafter"/>
</dbReference>
<evidence type="ECO:0000256" key="9">
    <source>
        <dbReference type="ARBA" id="ARBA00022840"/>
    </source>
</evidence>
<dbReference type="GO" id="GO:0000155">
    <property type="term" value="F:phosphorelay sensor kinase activity"/>
    <property type="evidence" value="ECO:0007669"/>
    <property type="project" value="InterPro"/>
</dbReference>
<feature type="domain" description="PAC" evidence="16">
    <location>
        <begin position="201"/>
        <end position="255"/>
    </location>
</feature>
<accession>A0A2H9VTI2</accession>
<evidence type="ECO:0000256" key="1">
    <source>
        <dbReference type="ARBA" id="ARBA00000085"/>
    </source>
</evidence>
<dbReference type="PRINTS" id="PR00344">
    <property type="entry name" value="BCTRLSENSOR"/>
</dbReference>
<evidence type="ECO:0000256" key="5">
    <source>
        <dbReference type="ARBA" id="ARBA00022679"/>
    </source>
</evidence>
<dbReference type="SUPFAM" id="SSF55785">
    <property type="entry name" value="PYP-like sensor domain (PAS domain)"/>
    <property type="match status" value="3"/>
</dbReference>
<dbReference type="Proteomes" id="UP000242687">
    <property type="component" value="Unassembled WGS sequence"/>
</dbReference>
<evidence type="ECO:0000259" key="16">
    <source>
        <dbReference type="PROSITE" id="PS50113"/>
    </source>
</evidence>
<dbReference type="SMART" id="SM00086">
    <property type="entry name" value="PAC"/>
    <property type="match status" value="3"/>
</dbReference>
<keyword evidence="10" id="KW-1133">Transmembrane helix</keyword>
<dbReference type="Gene3D" id="3.30.565.10">
    <property type="entry name" value="Histidine kinase-like ATPase, C-terminal domain"/>
    <property type="match status" value="1"/>
</dbReference>
<dbReference type="GO" id="GO:0000156">
    <property type="term" value="F:phosphorelay response regulator activity"/>
    <property type="evidence" value="ECO:0007669"/>
    <property type="project" value="TreeGrafter"/>
</dbReference>
<dbReference type="SMART" id="SM00387">
    <property type="entry name" value="HATPase_c"/>
    <property type="match status" value="1"/>
</dbReference>
<feature type="domain" description="PAS" evidence="15">
    <location>
        <begin position="312"/>
        <end position="382"/>
    </location>
</feature>
<dbReference type="FunFam" id="3.30.565.10:FF:000006">
    <property type="entry name" value="Sensor histidine kinase WalK"/>
    <property type="match status" value="1"/>
</dbReference>
<keyword evidence="8" id="KW-0418">Kinase</keyword>
<dbReference type="FunFam" id="3.30.450.20:FF:000099">
    <property type="entry name" value="Sensory box sensor histidine kinase"/>
    <property type="match status" value="1"/>
</dbReference>
<proteinExistence type="predicted"/>
<dbReference type="InterPro" id="IPR050351">
    <property type="entry name" value="BphY/WalK/GraS-like"/>
</dbReference>
<evidence type="ECO:0000256" key="11">
    <source>
        <dbReference type="ARBA" id="ARBA00023012"/>
    </source>
</evidence>
<evidence type="ECO:0000256" key="6">
    <source>
        <dbReference type="ARBA" id="ARBA00022692"/>
    </source>
</evidence>
<dbReference type="InterPro" id="IPR003661">
    <property type="entry name" value="HisK_dim/P_dom"/>
</dbReference>
<dbReference type="FunFam" id="1.10.287.130:FF:000001">
    <property type="entry name" value="Two-component sensor histidine kinase"/>
    <property type="match status" value="1"/>
</dbReference>
<dbReference type="InterPro" id="IPR013655">
    <property type="entry name" value="PAS_fold_3"/>
</dbReference>
<evidence type="ECO:0000256" key="3">
    <source>
        <dbReference type="ARBA" id="ARBA00012438"/>
    </source>
</evidence>
<keyword evidence="11" id="KW-0902">Two-component regulatory system</keyword>
<dbReference type="GO" id="GO:0005524">
    <property type="term" value="F:ATP binding"/>
    <property type="evidence" value="ECO:0007669"/>
    <property type="project" value="UniProtKB-KW"/>
</dbReference>